<organism evidence="3 4">
    <name type="scientific">Thalassotalea algicola</name>
    <dbReference type="NCBI Taxonomy" id="2716224"/>
    <lineage>
        <taxon>Bacteria</taxon>
        <taxon>Pseudomonadati</taxon>
        <taxon>Pseudomonadota</taxon>
        <taxon>Gammaproteobacteria</taxon>
        <taxon>Alteromonadales</taxon>
        <taxon>Colwelliaceae</taxon>
        <taxon>Thalassotalea</taxon>
    </lineage>
</organism>
<dbReference type="SUPFAM" id="SSF49344">
    <property type="entry name" value="CBD9-like"/>
    <property type="match status" value="1"/>
</dbReference>
<protein>
    <submittedName>
        <fullName evidence="3">Carbohydrate binding family 9 domain-containing protein</fullName>
    </submittedName>
</protein>
<dbReference type="AlphaFoldDB" id="A0A7Y0L9B3"/>
<dbReference type="CDD" id="cd09618">
    <property type="entry name" value="CBM9_like_2"/>
    <property type="match status" value="1"/>
</dbReference>
<dbReference type="Gene3D" id="2.60.40.1190">
    <property type="match status" value="1"/>
</dbReference>
<comment type="caution">
    <text evidence="3">The sequence shown here is derived from an EMBL/GenBank/DDBJ whole genome shotgun (WGS) entry which is preliminary data.</text>
</comment>
<reference evidence="3 4" key="1">
    <citation type="submission" date="2020-04" db="EMBL/GenBank/DDBJ databases">
        <title>Thalassotalea sp. M1531, isolated from the surface of marine red alga.</title>
        <authorList>
            <person name="Pang L."/>
            <person name="Lu D.-C."/>
        </authorList>
    </citation>
    <scope>NUCLEOTIDE SEQUENCE [LARGE SCALE GENOMIC DNA]</scope>
    <source>
        <strain evidence="3 4">M1531</strain>
    </source>
</reference>
<proteinExistence type="predicted"/>
<evidence type="ECO:0000256" key="1">
    <source>
        <dbReference type="SAM" id="SignalP"/>
    </source>
</evidence>
<dbReference type="EMBL" id="JABBXH010000001">
    <property type="protein sequence ID" value="NMP30014.1"/>
    <property type="molecule type" value="Genomic_DNA"/>
</dbReference>
<dbReference type="InterPro" id="IPR045670">
    <property type="entry name" value="DUF5916"/>
</dbReference>
<dbReference type="Proteomes" id="UP000568664">
    <property type="component" value="Unassembled WGS sequence"/>
</dbReference>
<dbReference type="RefSeq" id="WP_169074111.1">
    <property type="nucleotide sequence ID" value="NZ_JABBXH010000001.1"/>
</dbReference>
<feature type="domain" description="DUF5916" evidence="2">
    <location>
        <begin position="261"/>
        <end position="327"/>
    </location>
</feature>
<keyword evidence="1" id="KW-0732">Signal</keyword>
<evidence type="ECO:0000313" key="4">
    <source>
        <dbReference type="Proteomes" id="UP000568664"/>
    </source>
</evidence>
<accession>A0A7Y0L9B3</accession>
<evidence type="ECO:0000259" key="2">
    <source>
        <dbReference type="Pfam" id="PF19313"/>
    </source>
</evidence>
<name>A0A7Y0L9B3_9GAMM</name>
<feature type="signal peptide" evidence="1">
    <location>
        <begin position="1"/>
        <end position="19"/>
    </location>
</feature>
<evidence type="ECO:0000313" key="3">
    <source>
        <dbReference type="EMBL" id="NMP30014.1"/>
    </source>
</evidence>
<sequence length="743" mass="85871">MTLKSILITAVFFSTAVFAAEQKNQFQLPHIDVPIKADGAMDESVWSEALMMELKYENRPGEGLPAPVKTEMYLYENGQALHVAFKAFDPNPENIRASLRDRDALWRDDNIGIIIDTFNDERSGYEFFVNPLGAQADMRMDDSNGWDEDDSWDAIWESGGQITDFGYVVEMVIPFSALRFPEHDGPVIWNIAGWRNYPRDVRHQMATYKNDRNLKCSLCQFDQIIGFETVKPSNNFQLTPTLTMSRFDDKPEVPGDWDEGDIEVEPGLDIRWGITQDIVLNATLNPDFSQVEADASQLDVNNTFSLFYPEKRPFFLDGASYFDTTGFNFVHTRNIAEPDVGLKLTGKNNGHSYGVLVANDNNTNFLIPGAQGSDIAELERESELAIARYKMDVGERNSVGVLVTHRTATNYHNTLASIDSNLWLTDADSVRVNFAFADSKNPEFVQEDFEVDDNQQDHAVSLRYDHNTRDYNLRASYRNVGEDFRSDLGFTSKVDYEQAVVGGRYTWYGENDDWLNRWGVFGDWDKTYDQSGKLLEEEYEIHGNLQGKMQFFSNFGVVTRERFYDEQYFDETQFMMFAEFTPIAGLDIMNFFRIGDQIDFANTQLGDVLVLEPRIRWDANQHIKLDVSYNFMELDVDQGRLFTANQVDFRLNYQFNMRSLLKLVIQYTDIDRNADLYQYDDIEDRPESTERYFSTQLIYSYKINPQTLFFIGYSDGGFQDDNLDSLERDQRSIFTKFSYAWQL</sequence>
<gene>
    <name evidence="3" type="ORF">HII17_00445</name>
</gene>
<feature type="chain" id="PRO_5031186004" evidence="1">
    <location>
        <begin position="20"/>
        <end position="743"/>
    </location>
</feature>
<keyword evidence="4" id="KW-1185">Reference proteome</keyword>
<dbReference type="Pfam" id="PF19313">
    <property type="entry name" value="DUF5916"/>
    <property type="match status" value="1"/>
</dbReference>